<dbReference type="InterPro" id="IPR032675">
    <property type="entry name" value="LRR_dom_sf"/>
</dbReference>
<proteinExistence type="predicted"/>
<organism evidence="4">
    <name type="scientific">Strombidinopsis acuminata</name>
    <dbReference type="NCBI Taxonomy" id="141414"/>
    <lineage>
        <taxon>Eukaryota</taxon>
        <taxon>Sar</taxon>
        <taxon>Alveolata</taxon>
        <taxon>Ciliophora</taxon>
        <taxon>Intramacronucleata</taxon>
        <taxon>Spirotrichea</taxon>
        <taxon>Choreotrichia</taxon>
        <taxon>Choreotrichida</taxon>
        <taxon>Strombidinopsidae</taxon>
        <taxon>Strombidinopsis</taxon>
    </lineage>
</organism>
<dbReference type="InterPro" id="IPR050836">
    <property type="entry name" value="SDS22/Internalin_LRR"/>
</dbReference>
<evidence type="ECO:0000256" key="1">
    <source>
        <dbReference type="ARBA" id="ARBA00022614"/>
    </source>
</evidence>
<reference evidence="4" key="1">
    <citation type="submission" date="2021-01" db="EMBL/GenBank/DDBJ databases">
        <authorList>
            <person name="Corre E."/>
            <person name="Pelletier E."/>
            <person name="Niang G."/>
            <person name="Scheremetjew M."/>
            <person name="Finn R."/>
            <person name="Kale V."/>
            <person name="Holt S."/>
            <person name="Cochrane G."/>
            <person name="Meng A."/>
            <person name="Brown T."/>
            <person name="Cohen L."/>
        </authorList>
    </citation>
    <scope>NUCLEOTIDE SEQUENCE</scope>
    <source>
        <strain evidence="4">SPMC142</strain>
    </source>
</reference>
<evidence type="ECO:0000313" key="4">
    <source>
        <dbReference type="EMBL" id="CAE0544866.1"/>
    </source>
</evidence>
<dbReference type="SMART" id="SM00365">
    <property type="entry name" value="LRR_SD22"/>
    <property type="match status" value="3"/>
</dbReference>
<dbReference type="EMBL" id="HBIQ01032281">
    <property type="protein sequence ID" value="CAE0544866.1"/>
    <property type="molecule type" value="Transcribed_RNA"/>
</dbReference>
<dbReference type="PROSITE" id="PS51450">
    <property type="entry name" value="LRR"/>
    <property type="match status" value="3"/>
</dbReference>
<dbReference type="InterPro" id="IPR025875">
    <property type="entry name" value="Leu-rich_rpt_4"/>
</dbReference>
<dbReference type="InterPro" id="IPR001611">
    <property type="entry name" value="Leu-rich_rpt"/>
</dbReference>
<dbReference type="PANTHER" id="PTHR46652:SF3">
    <property type="entry name" value="LEUCINE-RICH REPEAT-CONTAINING PROTEIN 9"/>
    <property type="match status" value="1"/>
</dbReference>
<dbReference type="SUPFAM" id="SSF52058">
    <property type="entry name" value="L domain-like"/>
    <property type="match status" value="1"/>
</dbReference>
<accession>A0A7S3S637</accession>
<feature type="region of interest" description="Disordered" evidence="3">
    <location>
        <begin position="18"/>
        <end position="40"/>
    </location>
</feature>
<evidence type="ECO:0000256" key="3">
    <source>
        <dbReference type="SAM" id="MobiDB-lite"/>
    </source>
</evidence>
<dbReference type="Gene3D" id="3.80.10.10">
    <property type="entry name" value="Ribonuclease Inhibitor"/>
    <property type="match status" value="1"/>
</dbReference>
<dbReference type="Pfam" id="PF12799">
    <property type="entry name" value="LRR_4"/>
    <property type="match status" value="1"/>
</dbReference>
<gene>
    <name evidence="4" type="ORF">SACU0126_LOCUS10604</name>
</gene>
<dbReference type="PANTHER" id="PTHR46652">
    <property type="entry name" value="LEUCINE-RICH REPEAT AND IQ DOMAIN-CONTAINING PROTEIN 1-RELATED"/>
    <property type="match status" value="1"/>
</dbReference>
<keyword evidence="1" id="KW-0433">Leucine-rich repeat</keyword>
<evidence type="ECO:0000256" key="2">
    <source>
        <dbReference type="ARBA" id="ARBA00022737"/>
    </source>
</evidence>
<keyword evidence="2" id="KW-0677">Repeat</keyword>
<feature type="compositionally biased region" description="Acidic residues" evidence="3">
    <location>
        <begin position="209"/>
        <end position="223"/>
    </location>
</feature>
<name>A0A7S3S637_9SPIT</name>
<feature type="compositionally biased region" description="Pro residues" evidence="3">
    <location>
        <begin position="29"/>
        <end position="38"/>
    </location>
</feature>
<protein>
    <submittedName>
        <fullName evidence="4">Uncharacterized protein</fullName>
    </submittedName>
</protein>
<dbReference type="AlphaFoldDB" id="A0A7S3S637"/>
<feature type="region of interest" description="Disordered" evidence="3">
    <location>
        <begin position="206"/>
        <end position="257"/>
    </location>
</feature>
<sequence>MEAELAAVPGREFMPAALIDSEAEQEVDPAPPPPPPPVKPRRLTIQLIGKSSLDGDAAELASLGVDEYAERVLALNRLRLGHLQLGSMDGLDPCNAATHLYLQHNLITEIESLEFFSQLQFLVLSHNKLTEVSGISHLSSLLHLDLSHNQIEEIRQPVATFPSSLVHLSLAANPCAGRRGYRQEMIGALTGLKKLDDLTIQAWERGAIEEEDDRDDGDEESEIAESVPSVDSSGVRDRVEAAVNSATEHRQVTSSVDSAQELYERVAARSGVADMPNTMRSKLEEIRERSRRRRFEALQDTSIADAIALIGRERPRLNKGAGQGAKMHGT</sequence>